<dbReference type="InterPro" id="IPR014712">
    <property type="entry name" value="ANTH_dom_sf"/>
</dbReference>
<dbReference type="PROSITE" id="PS50942">
    <property type="entry name" value="ENTH"/>
    <property type="match status" value="1"/>
</dbReference>
<dbReference type="PANTHER" id="PTHR22951">
    <property type="entry name" value="CLATHRIN ASSEMBLY PROTEIN"/>
    <property type="match status" value="1"/>
</dbReference>
<evidence type="ECO:0000256" key="2">
    <source>
        <dbReference type="ARBA" id="ARBA00022490"/>
    </source>
</evidence>
<dbReference type="GO" id="GO:0005545">
    <property type="term" value="F:1-phosphatidylinositol binding"/>
    <property type="evidence" value="ECO:0007669"/>
    <property type="project" value="InterPro"/>
</dbReference>
<dbReference type="Proteomes" id="UP000799444">
    <property type="component" value="Unassembled WGS sequence"/>
</dbReference>
<dbReference type="Gene3D" id="1.20.58.150">
    <property type="entry name" value="ANTH domain"/>
    <property type="match status" value="1"/>
</dbReference>
<name>A0A9P4RCT0_9PLEO</name>
<dbReference type="Pfam" id="PF07651">
    <property type="entry name" value="ANTH"/>
    <property type="match status" value="1"/>
</dbReference>
<feature type="compositionally biased region" description="Polar residues" evidence="3">
    <location>
        <begin position="498"/>
        <end position="512"/>
    </location>
</feature>
<evidence type="ECO:0000256" key="3">
    <source>
        <dbReference type="SAM" id="MobiDB-lite"/>
    </source>
</evidence>
<feature type="compositionally biased region" description="Low complexity" evidence="3">
    <location>
        <begin position="307"/>
        <end position="317"/>
    </location>
</feature>
<dbReference type="Gene3D" id="1.25.40.90">
    <property type="match status" value="1"/>
</dbReference>
<dbReference type="PANTHER" id="PTHR22951:SF5">
    <property type="entry name" value="PHOSPHATIDYLINOSITOL-BINDING CLATHRIN ASSEMBLY PROTEIN LAP"/>
    <property type="match status" value="1"/>
</dbReference>
<feature type="compositionally biased region" description="Polar residues" evidence="3">
    <location>
        <begin position="439"/>
        <end position="450"/>
    </location>
</feature>
<feature type="compositionally biased region" description="Polar residues" evidence="3">
    <location>
        <begin position="592"/>
        <end position="605"/>
    </location>
</feature>
<feature type="compositionally biased region" description="Polar residues" evidence="3">
    <location>
        <begin position="458"/>
        <end position="488"/>
    </location>
</feature>
<keyword evidence="6" id="KW-1185">Reference proteome</keyword>
<dbReference type="InterPro" id="IPR045192">
    <property type="entry name" value="AP180-like"/>
</dbReference>
<dbReference type="GO" id="GO:0030136">
    <property type="term" value="C:clathrin-coated vesicle"/>
    <property type="evidence" value="ECO:0007669"/>
    <property type="project" value="InterPro"/>
</dbReference>
<keyword evidence="2" id="KW-0963">Cytoplasm</keyword>
<dbReference type="GO" id="GO:0048268">
    <property type="term" value="P:clathrin coat assembly"/>
    <property type="evidence" value="ECO:0007669"/>
    <property type="project" value="InterPro"/>
</dbReference>
<feature type="compositionally biased region" description="Low complexity" evidence="3">
    <location>
        <begin position="606"/>
        <end position="619"/>
    </location>
</feature>
<dbReference type="EMBL" id="ML996097">
    <property type="protein sequence ID" value="KAF2741266.1"/>
    <property type="molecule type" value="Genomic_DNA"/>
</dbReference>
<dbReference type="InterPro" id="IPR008942">
    <property type="entry name" value="ENTH_VHS"/>
</dbReference>
<dbReference type="SMART" id="SM00273">
    <property type="entry name" value="ENTH"/>
    <property type="match status" value="1"/>
</dbReference>
<evidence type="ECO:0000259" key="4">
    <source>
        <dbReference type="PROSITE" id="PS50942"/>
    </source>
</evidence>
<dbReference type="FunFam" id="1.25.40.90:FF:000025">
    <property type="entry name" value="ENTH domain protein"/>
    <property type="match status" value="1"/>
</dbReference>
<feature type="compositionally biased region" description="Low complexity" evidence="3">
    <location>
        <begin position="544"/>
        <end position="565"/>
    </location>
</feature>
<feature type="compositionally biased region" description="Low complexity" evidence="3">
    <location>
        <begin position="386"/>
        <end position="425"/>
    </location>
</feature>
<reference evidence="5" key="1">
    <citation type="journal article" date="2020" name="Stud. Mycol.">
        <title>101 Dothideomycetes genomes: a test case for predicting lifestyles and emergence of pathogens.</title>
        <authorList>
            <person name="Haridas S."/>
            <person name="Albert R."/>
            <person name="Binder M."/>
            <person name="Bloem J."/>
            <person name="Labutti K."/>
            <person name="Salamov A."/>
            <person name="Andreopoulos B."/>
            <person name="Baker S."/>
            <person name="Barry K."/>
            <person name="Bills G."/>
            <person name="Bluhm B."/>
            <person name="Cannon C."/>
            <person name="Castanera R."/>
            <person name="Culley D."/>
            <person name="Daum C."/>
            <person name="Ezra D."/>
            <person name="Gonzalez J."/>
            <person name="Henrissat B."/>
            <person name="Kuo A."/>
            <person name="Liang C."/>
            <person name="Lipzen A."/>
            <person name="Lutzoni F."/>
            <person name="Magnuson J."/>
            <person name="Mondo S."/>
            <person name="Nolan M."/>
            <person name="Ohm R."/>
            <person name="Pangilinan J."/>
            <person name="Park H.-J."/>
            <person name="Ramirez L."/>
            <person name="Alfaro M."/>
            <person name="Sun H."/>
            <person name="Tritt A."/>
            <person name="Yoshinaga Y."/>
            <person name="Zwiers L.-H."/>
            <person name="Turgeon B."/>
            <person name="Goodwin S."/>
            <person name="Spatafora J."/>
            <person name="Crous P."/>
            <person name="Grigoriev I."/>
        </authorList>
    </citation>
    <scope>NUCLEOTIDE SEQUENCE</scope>
    <source>
        <strain evidence="5">CBS 125425</strain>
    </source>
</reference>
<dbReference type="SUPFAM" id="SSF89009">
    <property type="entry name" value="GAT-like domain"/>
    <property type="match status" value="1"/>
</dbReference>
<dbReference type="OrthoDB" id="44015at2759"/>
<feature type="compositionally biased region" description="Low complexity" evidence="3">
    <location>
        <begin position="640"/>
        <end position="654"/>
    </location>
</feature>
<dbReference type="GO" id="GO:0072583">
    <property type="term" value="P:clathrin-dependent endocytosis"/>
    <property type="evidence" value="ECO:0007669"/>
    <property type="project" value="InterPro"/>
</dbReference>
<feature type="domain" description="ENTH" evidence="4">
    <location>
        <begin position="1"/>
        <end position="125"/>
    </location>
</feature>
<dbReference type="AlphaFoldDB" id="A0A9P4RCT0"/>
<protein>
    <submittedName>
        <fullName evidence="5">ANTH-domain-containing protein</fullName>
    </submittedName>
</protein>
<dbReference type="GO" id="GO:0032050">
    <property type="term" value="F:clathrin heavy chain binding"/>
    <property type="evidence" value="ECO:0007669"/>
    <property type="project" value="TreeGrafter"/>
</dbReference>
<evidence type="ECO:0000256" key="1">
    <source>
        <dbReference type="ARBA" id="ARBA00004496"/>
    </source>
</evidence>
<comment type="subcellular location">
    <subcellularLocation>
        <location evidence="1">Cytoplasm</location>
    </subcellularLocation>
</comment>
<feature type="compositionally biased region" description="Low complexity" evidence="3">
    <location>
        <begin position="335"/>
        <end position="371"/>
    </location>
</feature>
<dbReference type="CDD" id="cd16988">
    <property type="entry name" value="ANTH_N_YAP180"/>
    <property type="match status" value="1"/>
</dbReference>
<dbReference type="FunFam" id="1.20.58.150:FF:000004">
    <property type="entry name" value="ENTH domain protein"/>
    <property type="match status" value="1"/>
</dbReference>
<organism evidence="5 6">
    <name type="scientific">Polyplosphaeria fusca</name>
    <dbReference type="NCBI Taxonomy" id="682080"/>
    <lineage>
        <taxon>Eukaryota</taxon>
        <taxon>Fungi</taxon>
        <taxon>Dikarya</taxon>
        <taxon>Ascomycota</taxon>
        <taxon>Pezizomycotina</taxon>
        <taxon>Dothideomycetes</taxon>
        <taxon>Pleosporomycetidae</taxon>
        <taxon>Pleosporales</taxon>
        <taxon>Tetraplosphaeriaceae</taxon>
        <taxon>Polyplosphaeria</taxon>
    </lineage>
</organism>
<sequence length="654" mass="72779">MASSFEKSVKGATKIKLAAPKSKYVEHILVATHAGEAGVAEIFRALTNRLRDSTWTIVYKSLIIVHLMIREGEPEVTLKYLAQNPHRRLAMNHFTDVQTQGHNIRAYNEYLLRRAVEYGSTKVDYVRGGEGRLKRLNIDKGLLRETESVQEQIRFLLKCEPFHDEPENEITLPAFRLLTMDLLVLFHVMNEGTINVLEHFFEMSHPDATRALSIYRTFVKQTDLCVQYLSVARLHEHSTRLEIPKIKHAPTTLTNSLEEYLNDKDFDINRRQYLAEREAKKTGGQSTNGASKSMLESKPAPAKTVTAQPQPSAPAKPAISEPLIDFFESIADNQQTMGQPQAQQYPQQTGFQQQPNAQQTMGFPPQQQQMFSPHTAQGTNPFAHMQQQQQSQQQPQQQQFQQPQQPQFPQQQQQPQPQPQLQTQFTGAGFGGYTPQPFSPQNSTLSSIPQNGVPDFSFQPQQQQMPTISEPLQQQQTSTNPFRQSMMPTGSPEPKLLNNPTGASSLGRSATNPFAKHNTGFQQTQSPTNLSSSPFAPMPSVNVTQSPSPFAPQQQPQLSLQPTPTGKNPFARNPSPQQSSLSPPPGGLTVHATGSTNPFRQSQFVNQQTGQGWQTNGNQGTLGGFGVDQLPTTSVFPRPGQQNTQQTGQGWSGV</sequence>
<dbReference type="GO" id="GO:0006900">
    <property type="term" value="P:vesicle budding from membrane"/>
    <property type="evidence" value="ECO:0007669"/>
    <property type="project" value="TreeGrafter"/>
</dbReference>
<gene>
    <name evidence="5" type="ORF">EJ04DRAFT_507109</name>
</gene>
<feature type="compositionally biased region" description="Polar residues" evidence="3">
    <location>
        <begin position="519"/>
        <end position="534"/>
    </location>
</feature>
<feature type="region of interest" description="Disordered" evidence="3">
    <location>
        <begin position="335"/>
        <end position="654"/>
    </location>
</feature>
<dbReference type="GO" id="GO:0005905">
    <property type="term" value="C:clathrin-coated pit"/>
    <property type="evidence" value="ECO:0007669"/>
    <property type="project" value="TreeGrafter"/>
</dbReference>
<evidence type="ECO:0000313" key="5">
    <source>
        <dbReference type="EMBL" id="KAF2741266.1"/>
    </source>
</evidence>
<proteinExistence type="predicted"/>
<comment type="caution">
    <text evidence="5">The sequence shown here is derived from an EMBL/GenBank/DDBJ whole genome shotgun (WGS) entry which is preliminary data.</text>
</comment>
<dbReference type="InterPro" id="IPR011417">
    <property type="entry name" value="ANTH_dom"/>
</dbReference>
<evidence type="ECO:0000313" key="6">
    <source>
        <dbReference type="Proteomes" id="UP000799444"/>
    </source>
</evidence>
<dbReference type="GO" id="GO:0000149">
    <property type="term" value="F:SNARE binding"/>
    <property type="evidence" value="ECO:0007669"/>
    <property type="project" value="TreeGrafter"/>
</dbReference>
<feature type="region of interest" description="Disordered" evidence="3">
    <location>
        <begin position="276"/>
        <end position="317"/>
    </location>
</feature>
<accession>A0A9P4RCT0</accession>
<dbReference type="SUPFAM" id="SSF48464">
    <property type="entry name" value="ENTH/VHS domain"/>
    <property type="match status" value="1"/>
</dbReference>
<dbReference type="GO" id="GO:0005546">
    <property type="term" value="F:phosphatidylinositol-4,5-bisphosphate binding"/>
    <property type="evidence" value="ECO:0007669"/>
    <property type="project" value="TreeGrafter"/>
</dbReference>
<dbReference type="InterPro" id="IPR013809">
    <property type="entry name" value="ENTH"/>
</dbReference>